<gene>
    <name evidence="2" type="ORF">SAMN05444008_11696</name>
</gene>
<feature type="region of interest" description="Disordered" evidence="1">
    <location>
        <begin position="1"/>
        <end position="69"/>
    </location>
</feature>
<organism evidence="2 3">
    <name type="scientific">Cnuella takakiae</name>
    <dbReference type="NCBI Taxonomy" id="1302690"/>
    <lineage>
        <taxon>Bacteria</taxon>
        <taxon>Pseudomonadati</taxon>
        <taxon>Bacteroidota</taxon>
        <taxon>Chitinophagia</taxon>
        <taxon>Chitinophagales</taxon>
        <taxon>Chitinophagaceae</taxon>
        <taxon>Cnuella</taxon>
    </lineage>
</organism>
<dbReference type="Proteomes" id="UP000184368">
    <property type="component" value="Unassembled WGS sequence"/>
</dbReference>
<keyword evidence="3" id="KW-1185">Reference proteome</keyword>
<evidence type="ECO:0000313" key="3">
    <source>
        <dbReference type="Proteomes" id="UP000184368"/>
    </source>
</evidence>
<accession>A0A1M5GIQ2</accession>
<evidence type="ECO:0000313" key="2">
    <source>
        <dbReference type="EMBL" id="SHG03589.1"/>
    </source>
</evidence>
<dbReference type="EMBL" id="FQUO01000016">
    <property type="protein sequence ID" value="SHG03589.1"/>
    <property type="molecule type" value="Genomic_DNA"/>
</dbReference>
<sequence>MTMKGSRSMNNMQNKQMAGHRPRPETRDDLDSRKNEEQDSKGDDVTHNKKETKTGNLKKKGRQPDRNSE</sequence>
<proteinExistence type="predicted"/>
<feature type="compositionally biased region" description="Polar residues" evidence="1">
    <location>
        <begin position="1"/>
        <end position="16"/>
    </location>
</feature>
<dbReference type="AlphaFoldDB" id="A0A1M5GIQ2"/>
<dbReference type="OrthoDB" id="679969at2"/>
<dbReference type="RefSeq" id="WP_143157418.1">
    <property type="nucleotide sequence ID" value="NZ_FQUO01000016.1"/>
</dbReference>
<reference evidence="2 3" key="1">
    <citation type="submission" date="2016-11" db="EMBL/GenBank/DDBJ databases">
        <authorList>
            <person name="Jaros S."/>
            <person name="Januszkiewicz K."/>
            <person name="Wedrychowicz H."/>
        </authorList>
    </citation>
    <scope>NUCLEOTIDE SEQUENCE [LARGE SCALE GENOMIC DNA]</scope>
    <source>
        <strain evidence="2 3">DSM 26897</strain>
    </source>
</reference>
<feature type="compositionally biased region" description="Basic and acidic residues" evidence="1">
    <location>
        <begin position="22"/>
        <end position="53"/>
    </location>
</feature>
<protein>
    <submittedName>
        <fullName evidence="2">Uncharacterized protein</fullName>
    </submittedName>
</protein>
<evidence type="ECO:0000256" key="1">
    <source>
        <dbReference type="SAM" id="MobiDB-lite"/>
    </source>
</evidence>
<name>A0A1M5GIQ2_9BACT</name>